<protein>
    <submittedName>
        <fullName evidence="9">Type VII secretion integral membrane protein EccD</fullName>
    </submittedName>
</protein>
<feature type="transmembrane region" description="Helical" evidence="7">
    <location>
        <begin position="444"/>
        <end position="466"/>
    </location>
</feature>
<feature type="transmembrane region" description="Helical" evidence="7">
    <location>
        <begin position="413"/>
        <end position="432"/>
    </location>
</feature>
<dbReference type="Pfam" id="PF08817">
    <property type="entry name" value="YukD"/>
    <property type="match status" value="1"/>
</dbReference>
<dbReference type="OrthoDB" id="4640662at2"/>
<dbReference type="InterPro" id="IPR044049">
    <property type="entry name" value="EccD_transm"/>
</dbReference>
<reference evidence="9 10" key="1">
    <citation type="journal article" date="2017" name="Infect. Genet. Evol.">
        <title>The new phylogeny of the genus Mycobacterium: The old and the news.</title>
        <authorList>
            <person name="Tortoli E."/>
            <person name="Fedrizzi T."/>
            <person name="Meehan C.J."/>
            <person name="Trovato A."/>
            <person name="Grottola A."/>
            <person name="Giacobazzi E."/>
            <person name="Serpini G.F."/>
            <person name="Tagliazucchi S."/>
            <person name="Fabio A."/>
            <person name="Bettua C."/>
            <person name="Bertorelli R."/>
            <person name="Frascaro F."/>
            <person name="De Sanctis V."/>
            <person name="Pecorari M."/>
            <person name="Jousson O."/>
            <person name="Segata N."/>
            <person name="Cirillo D.M."/>
        </authorList>
    </citation>
    <scope>NUCLEOTIDE SEQUENCE [LARGE SCALE GENOMIC DNA]</scope>
    <source>
        <strain evidence="9 10">CIP1034565</strain>
    </source>
</reference>
<feature type="domain" description="EccD-like transmembrane" evidence="8">
    <location>
        <begin position="140"/>
        <end position="502"/>
    </location>
</feature>
<evidence type="ECO:0000256" key="4">
    <source>
        <dbReference type="ARBA" id="ARBA00022692"/>
    </source>
</evidence>
<feature type="transmembrane region" description="Helical" evidence="7">
    <location>
        <begin position="478"/>
        <end position="501"/>
    </location>
</feature>
<feature type="transmembrane region" description="Helical" evidence="7">
    <location>
        <begin position="357"/>
        <end position="378"/>
    </location>
</feature>
<proteinExistence type="inferred from homology"/>
<dbReference type="GO" id="GO:0005886">
    <property type="term" value="C:plasma membrane"/>
    <property type="evidence" value="ECO:0007669"/>
    <property type="project" value="UniProtKB-SubCell"/>
</dbReference>
<feature type="transmembrane region" description="Helical" evidence="7">
    <location>
        <begin position="273"/>
        <end position="295"/>
    </location>
</feature>
<keyword evidence="5 7" id="KW-1133">Transmembrane helix</keyword>
<evidence type="ECO:0000313" key="10">
    <source>
        <dbReference type="Proteomes" id="UP000230551"/>
    </source>
</evidence>
<comment type="similarity">
    <text evidence="2">Belongs to the EccD/Snm4 family.</text>
</comment>
<evidence type="ECO:0000256" key="2">
    <source>
        <dbReference type="ARBA" id="ARBA00006162"/>
    </source>
</evidence>
<dbReference type="InterPro" id="IPR024962">
    <property type="entry name" value="YukD-like"/>
</dbReference>
<dbReference type="Pfam" id="PF19053">
    <property type="entry name" value="EccD"/>
    <property type="match status" value="1"/>
</dbReference>
<evidence type="ECO:0000256" key="5">
    <source>
        <dbReference type="ARBA" id="ARBA00022989"/>
    </source>
</evidence>
<evidence type="ECO:0000256" key="7">
    <source>
        <dbReference type="SAM" id="Phobius"/>
    </source>
</evidence>
<evidence type="ECO:0000256" key="3">
    <source>
        <dbReference type="ARBA" id="ARBA00022475"/>
    </source>
</evidence>
<accession>A0A2G5PBH6</accession>
<dbReference type="AlphaFoldDB" id="A0A2G5PBH6"/>
<comment type="caution">
    <text evidence="9">The sequence shown here is derived from an EMBL/GenBank/DDBJ whole genome shotgun (WGS) entry which is preliminary data.</text>
</comment>
<feature type="transmembrane region" description="Helical" evidence="7">
    <location>
        <begin position="220"/>
        <end position="240"/>
    </location>
</feature>
<evidence type="ECO:0000259" key="8">
    <source>
        <dbReference type="Pfam" id="PF19053"/>
    </source>
</evidence>
<dbReference type="RefSeq" id="WP_090589883.1">
    <property type="nucleotide sequence ID" value="NZ_CP104302.1"/>
</dbReference>
<gene>
    <name evidence="9" type="primary">eccD</name>
    <name evidence="9" type="ORF">CQY22_010300</name>
</gene>
<feature type="transmembrane region" description="Helical" evidence="7">
    <location>
        <begin position="164"/>
        <end position="187"/>
    </location>
</feature>
<dbReference type="STRING" id="85968.GCA_900073015_02672"/>
<organism evidence="9 10">
    <name type="scientific">Mycolicibacterium brumae</name>
    <dbReference type="NCBI Taxonomy" id="85968"/>
    <lineage>
        <taxon>Bacteria</taxon>
        <taxon>Bacillati</taxon>
        <taxon>Actinomycetota</taxon>
        <taxon>Actinomycetes</taxon>
        <taxon>Mycobacteriales</taxon>
        <taxon>Mycobacteriaceae</taxon>
        <taxon>Mycolicibacterium</taxon>
    </lineage>
</organism>
<dbReference type="Gene3D" id="3.10.20.90">
    <property type="entry name" value="Phosphatidylinositol 3-kinase Catalytic Subunit, Chain A, domain 1"/>
    <property type="match status" value="1"/>
</dbReference>
<keyword evidence="6 7" id="KW-0472">Membrane</keyword>
<evidence type="ECO:0000313" key="9">
    <source>
        <dbReference type="EMBL" id="PIB75244.1"/>
    </source>
</evidence>
<comment type="subcellular location">
    <subcellularLocation>
        <location evidence="1">Cell membrane</location>
        <topology evidence="1">Multi-pass membrane protein</topology>
    </subcellularLocation>
</comment>
<dbReference type="EMBL" id="PDCN02000011">
    <property type="protein sequence ID" value="PIB75244.1"/>
    <property type="molecule type" value="Genomic_DNA"/>
</dbReference>
<feature type="transmembrane region" description="Helical" evidence="7">
    <location>
        <begin position="134"/>
        <end position="152"/>
    </location>
</feature>
<dbReference type="Proteomes" id="UP000230551">
    <property type="component" value="Unassembled WGS sequence"/>
</dbReference>
<dbReference type="InterPro" id="IPR006707">
    <property type="entry name" value="T7SS_EccD"/>
</dbReference>
<evidence type="ECO:0000256" key="1">
    <source>
        <dbReference type="ARBA" id="ARBA00004651"/>
    </source>
</evidence>
<feature type="transmembrane region" description="Helical" evidence="7">
    <location>
        <begin position="247"/>
        <end position="267"/>
    </location>
</feature>
<keyword evidence="3" id="KW-1003">Cell membrane</keyword>
<keyword evidence="4 7" id="KW-0812">Transmembrane</keyword>
<evidence type="ECO:0000256" key="6">
    <source>
        <dbReference type="ARBA" id="ARBA00023136"/>
    </source>
</evidence>
<keyword evidence="10" id="KW-1185">Reference proteome</keyword>
<dbReference type="NCBIfam" id="TIGR03920">
    <property type="entry name" value="T7SS_EccD"/>
    <property type="match status" value="1"/>
</dbReference>
<sequence length="504" mass="51449">MTATDVASADPPAVSFPARCLVAVICGDQLVSQVYPASVPVEAFLDDIVELLDEELKRRGRAGLDTGIGYELLRANGTRLDIGRTLDELGVEDGATLVFGPAAEGEGFEPQCESLSTGLAQVGRRLFPPMTPRTVAHTAMAVLAAVCATLLAGSLRTRLADDGAAAAVVTGTAGLLATGAAAAVWRWWPRRDDLLCGFGWLAAPQLAAACAAAAPGDLGAPHAFVAAVAAAVAVVALTRVTGREMPVAAAVVTLCALAGALAAARMWRPVPAQWLAMCALLALLVLLTIAPNIALRAARIRPPHFGSITGRDLFHRADGMPVDAVAPVDPDGAAGDDGADPTPRGDQVAAAAVRANGLLTGLCAAAGVALPPAVWVTLDPGAPKATGAAVLAGLMALIFLIRSRNFADRRQSVALILGGCVAVCAGVTRYLLGAPAGDGSALLLAAAVLLGFGSLTLVAALLVPPTRFTPLVRMCAEWLELLAIIAVLPLAAWVGGLFTWVRMR</sequence>
<feature type="transmembrane region" description="Helical" evidence="7">
    <location>
        <begin position="384"/>
        <end position="401"/>
    </location>
</feature>
<name>A0A2G5PBH6_9MYCO</name>